<evidence type="ECO:0000256" key="15">
    <source>
        <dbReference type="ARBA" id="ARBA00035024"/>
    </source>
</evidence>
<dbReference type="NCBIfam" id="NF006629">
    <property type="entry name" value="PRK09198.1"/>
    <property type="match status" value="1"/>
</dbReference>
<organism evidence="21 22">
    <name type="scientific">Scylla paramamosain</name>
    <name type="common">Mud crab</name>
    <dbReference type="NCBI Taxonomy" id="85552"/>
    <lineage>
        <taxon>Eukaryota</taxon>
        <taxon>Metazoa</taxon>
        <taxon>Ecdysozoa</taxon>
        <taxon>Arthropoda</taxon>
        <taxon>Crustacea</taxon>
        <taxon>Multicrustacea</taxon>
        <taxon>Malacostraca</taxon>
        <taxon>Eumalacostraca</taxon>
        <taxon>Eucarida</taxon>
        <taxon>Decapoda</taxon>
        <taxon>Pleocyemata</taxon>
        <taxon>Brachyura</taxon>
        <taxon>Eubrachyura</taxon>
        <taxon>Portunoidea</taxon>
        <taxon>Portunidae</taxon>
        <taxon>Portuninae</taxon>
        <taxon>Scylla</taxon>
    </lineage>
</organism>
<dbReference type="PROSITE" id="PS00028">
    <property type="entry name" value="ZINC_FINGER_C2H2_1"/>
    <property type="match status" value="8"/>
</dbReference>
<feature type="domain" description="C2H2-type" evidence="20">
    <location>
        <begin position="556"/>
        <end position="583"/>
    </location>
</feature>
<keyword evidence="12" id="KW-0804">Transcription</keyword>
<evidence type="ECO:0000313" key="21">
    <source>
        <dbReference type="EMBL" id="KAK8376297.1"/>
    </source>
</evidence>
<evidence type="ECO:0000256" key="1">
    <source>
        <dbReference type="ARBA" id="ARBA00004123"/>
    </source>
</evidence>
<feature type="domain" description="C2H2-type" evidence="20">
    <location>
        <begin position="471"/>
        <end position="499"/>
    </location>
</feature>
<dbReference type="Pfam" id="PF04095">
    <property type="entry name" value="NAPRTase"/>
    <property type="match status" value="1"/>
</dbReference>
<evidence type="ECO:0000256" key="2">
    <source>
        <dbReference type="ARBA" id="ARBA00010897"/>
    </source>
</evidence>
<dbReference type="FunFam" id="3.30.160.60:FF:000965">
    <property type="entry name" value="Neurotrophin receptor-interacting factor homolog"/>
    <property type="match status" value="1"/>
</dbReference>
<evidence type="ECO:0000256" key="17">
    <source>
        <dbReference type="ARBA" id="ARBA00047835"/>
    </source>
</evidence>
<keyword evidence="22" id="KW-1185">Reference proteome</keyword>
<evidence type="ECO:0000256" key="11">
    <source>
        <dbReference type="ARBA" id="ARBA00023125"/>
    </source>
</evidence>
<feature type="domain" description="C2H2-type" evidence="20">
    <location>
        <begin position="410"/>
        <end position="438"/>
    </location>
</feature>
<dbReference type="InterPro" id="IPR016471">
    <property type="entry name" value="Nicotinamide_PRibTrfase"/>
</dbReference>
<evidence type="ECO:0000256" key="16">
    <source>
        <dbReference type="ARBA" id="ARBA00035036"/>
    </source>
</evidence>
<keyword evidence="10" id="KW-0805">Transcription regulation</keyword>
<keyword evidence="11" id="KW-0238">DNA-binding</keyword>
<evidence type="ECO:0000256" key="14">
    <source>
        <dbReference type="ARBA" id="ARBA00035007"/>
    </source>
</evidence>
<comment type="similarity">
    <text evidence="2">Belongs to the NAPRTase family.</text>
</comment>
<evidence type="ECO:0000256" key="9">
    <source>
        <dbReference type="ARBA" id="ARBA00022833"/>
    </source>
</evidence>
<evidence type="ECO:0000256" key="6">
    <source>
        <dbReference type="ARBA" id="ARBA00022723"/>
    </source>
</evidence>
<sequence length="1276" mass="140121">MGTIKPLVSETLHLIAEFIQEAEGAELVNGHSLTYQLSEGEASCSISAYILSLEKLISNLKTIVLNLKSKTASPSISNAHQSEVSSDNDSSEESQESPGEGGEISGSQMSTTPQYALPAADIKASLDKHPALDTIVEDAGNTTSMVLPPNSITSIPSSSTLQESLIPASFPATFTSEHQPPQIRNMADPTLILDGPVNVDQSYTDATRNQEDLGQFPSCIKCGESLSSEGEATSSGGNGVLDTCSQCSSIADSVSKRRRRKTMQDDTPGLDSCGVDSKAFESSSKKHSCEKCGRVFSKWKHLSIHCTKVHMDEDGGEAGNSELMSSNTLPLYCCKTCNLACLSVNSFNTHNCRLPTDDDNPASTLSNRILITNVLKLHKLRKFVCEVCGVEYRTFKRITYHLPRCSPGPYPCNVCTLMFATQKELNYHKRKMHKDEKCFVCDECGKSFQRRTSLQKHAINWHESSSAVGPFKCDLCPKKFIRRIYLTNHKLRMHGLDKKFLCQVCGNKFMTQNSLMTHMEVHSDQKKFECSFCKKKFKRKEKLKYHERIHTGERPYQCQLCSRGFVSKTKLDDHVSRHLGDRRYRCSFCTKTYAGAYDLKQHIRKVHDKPCDKVAVTVVAPSQTNTSSNNLTQVQVLDPLAIATAASGLKEEEVVTCGSSTSSLPQPQGSTSLPTLEEVGGGMVGGGQYITMSGQQTVTIPVVGSVQGHIPSIGHVVQVSGSTVPLTGVGTALGTGGTSVQTVQAVQTIPGVTTTEYSVQTLPPQAVHAPQGYIFTQGFDMAGVSPSHYEASTMDAAPVNNVILLADSYKVGHYQMYPPGTTRIYSYFESRGGKFPYVCFFGLQYILKRWLTGPVVTREVVEEAKELYKHALHTDTLFNEAGWNHIIEHHGGHLPLRIKAVPEGTVLPTKNVLFTVENTDPAVPWLTSYFETILVQAWYPMTVATISRINKQIIHHYHQLTHEDTNKVEFSLHDCGYRGVSSVETAAIGAAANMVNFQSSDTVAGTCMLKKYYHVDTVGGYSGAFAEHSTITTWGKETEADGHSQILDLFKGTMVGCVADSYDVWECCDKIFGQKLKDKVVEHGKSGGILAIRPDSGEPSVVVLRLLEILGKHFGVEMNSKGYKTLPPYLCVVQGDGMNYKSMSEVLAVMEENGWSAGCVSFGAGASLLQRMDRDTLKCAYKCSMAVIGDKEVEVFKAPVTDPGKTSKKGRLSLHKEDGKYVTLQHGEGDPDTDLLVPVFENGKLLQDYTFQEIRQRAQLSEEDPDIMAFLKEKHS</sequence>
<accession>A0AAW0SQ75</accession>
<dbReference type="GO" id="GO:0008270">
    <property type="term" value="F:zinc ion binding"/>
    <property type="evidence" value="ECO:0007669"/>
    <property type="project" value="UniProtKB-KW"/>
</dbReference>
<evidence type="ECO:0000256" key="13">
    <source>
        <dbReference type="ARBA" id="ARBA00023242"/>
    </source>
</evidence>
<keyword evidence="6" id="KW-0479">Metal-binding</keyword>
<dbReference type="Pfam" id="PF00096">
    <property type="entry name" value="zf-C2H2"/>
    <property type="match status" value="4"/>
</dbReference>
<evidence type="ECO:0000313" key="22">
    <source>
        <dbReference type="Proteomes" id="UP001487740"/>
    </source>
</evidence>
<dbReference type="Proteomes" id="UP001487740">
    <property type="component" value="Unassembled WGS sequence"/>
</dbReference>
<evidence type="ECO:0000256" key="12">
    <source>
        <dbReference type="ARBA" id="ARBA00023163"/>
    </source>
</evidence>
<evidence type="ECO:0000256" key="8">
    <source>
        <dbReference type="ARBA" id="ARBA00022771"/>
    </source>
</evidence>
<evidence type="ECO:0000256" key="19">
    <source>
        <dbReference type="SAM" id="MobiDB-lite"/>
    </source>
</evidence>
<dbReference type="InterPro" id="IPR013785">
    <property type="entry name" value="Aldolase_TIM"/>
</dbReference>
<dbReference type="GO" id="GO:0047280">
    <property type="term" value="F:nicotinamide phosphoribosyltransferase activity"/>
    <property type="evidence" value="ECO:0007669"/>
    <property type="project" value="UniProtKB-EC"/>
</dbReference>
<keyword evidence="9" id="KW-0862">Zinc</keyword>
<dbReference type="InterPro" id="IPR013087">
    <property type="entry name" value="Znf_C2H2_type"/>
</dbReference>
<feature type="domain" description="C2H2-type" evidence="20">
    <location>
        <begin position="439"/>
        <end position="467"/>
    </location>
</feature>
<dbReference type="PROSITE" id="PS50157">
    <property type="entry name" value="ZINC_FINGER_C2H2_2"/>
    <property type="match status" value="8"/>
</dbReference>
<keyword evidence="7" id="KW-0677">Repeat</keyword>
<comment type="catalytic activity">
    <reaction evidence="17">
        <text>beta-nicotinamide D-ribonucleotide + diphosphate = 5-phospho-alpha-D-ribose 1-diphosphate + nicotinamide + H(+)</text>
        <dbReference type="Rhea" id="RHEA:16149"/>
        <dbReference type="ChEBI" id="CHEBI:14649"/>
        <dbReference type="ChEBI" id="CHEBI:15378"/>
        <dbReference type="ChEBI" id="CHEBI:17154"/>
        <dbReference type="ChEBI" id="CHEBI:33019"/>
        <dbReference type="ChEBI" id="CHEBI:58017"/>
        <dbReference type="EC" id="2.4.2.12"/>
    </reaction>
    <physiologicalReaction direction="right-to-left" evidence="17">
        <dbReference type="Rhea" id="RHEA:16151"/>
    </physiologicalReaction>
</comment>
<name>A0AAW0SQ75_SCYPA</name>
<dbReference type="PANTHER" id="PTHR43816">
    <property type="entry name" value="NICOTINAMIDE PHOSPHORIBOSYLTRANSFERASE"/>
    <property type="match status" value="1"/>
</dbReference>
<evidence type="ECO:0000256" key="7">
    <source>
        <dbReference type="ARBA" id="ARBA00022737"/>
    </source>
</evidence>
<evidence type="ECO:0000256" key="5">
    <source>
        <dbReference type="ARBA" id="ARBA00022679"/>
    </source>
</evidence>
<dbReference type="InterPro" id="IPR041525">
    <property type="entry name" value="N/Namide_PRibTrfase"/>
</dbReference>
<dbReference type="FunFam" id="3.30.160.60:FF:000624">
    <property type="entry name" value="zinc finger protein 697"/>
    <property type="match status" value="1"/>
</dbReference>
<dbReference type="SUPFAM" id="SSF57667">
    <property type="entry name" value="beta-beta-alpha zinc fingers"/>
    <property type="match status" value="4"/>
</dbReference>
<dbReference type="AlphaFoldDB" id="A0AAW0SQ75"/>
<comment type="pathway">
    <text evidence="14">Cofactor biosynthesis; NAD(+) biosynthesis; nicotinamide D-ribonucleotide from 5-phospho-alpha-D-ribose 1-diphosphate and nicotinamide: step 1/1.</text>
</comment>
<dbReference type="EC" id="2.4.2.12" evidence="15"/>
<dbReference type="Pfam" id="PF13912">
    <property type="entry name" value="zf-C2H2_6"/>
    <property type="match status" value="2"/>
</dbReference>
<reference evidence="21 22" key="1">
    <citation type="submission" date="2023-03" db="EMBL/GenBank/DDBJ databases">
        <title>High-quality genome of Scylla paramamosain provides insights in environmental adaptation.</title>
        <authorList>
            <person name="Zhang L."/>
        </authorList>
    </citation>
    <scope>NUCLEOTIDE SEQUENCE [LARGE SCALE GENOMIC DNA]</scope>
    <source>
        <strain evidence="21">LZ_2023a</strain>
        <tissue evidence="21">Muscle</tissue>
    </source>
</reference>
<proteinExistence type="inferred from homology"/>
<evidence type="ECO:0000259" key="20">
    <source>
        <dbReference type="PROSITE" id="PS50157"/>
    </source>
</evidence>
<dbReference type="InterPro" id="IPR041529">
    <property type="entry name" value="DUF5598"/>
</dbReference>
<comment type="caution">
    <text evidence="21">The sequence shown here is derived from an EMBL/GenBank/DDBJ whole genome shotgun (WGS) entry which is preliminary data.</text>
</comment>
<comment type="subcellular location">
    <subcellularLocation>
        <location evidence="1">Nucleus</location>
    </subcellularLocation>
</comment>
<dbReference type="InterPro" id="IPR036236">
    <property type="entry name" value="Znf_C2H2_sf"/>
</dbReference>
<evidence type="ECO:0000256" key="18">
    <source>
        <dbReference type="PROSITE-ProRule" id="PRU00042"/>
    </source>
</evidence>
<dbReference type="GO" id="GO:0009435">
    <property type="term" value="P:NAD+ biosynthetic process"/>
    <property type="evidence" value="ECO:0007669"/>
    <property type="project" value="InterPro"/>
</dbReference>
<dbReference type="InterPro" id="IPR036068">
    <property type="entry name" value="Nicotinate_pribotase-like_C"/>
</dbReference>
<dbReference type="GO" id="GO:0003677">
    <property type="term" value="F:DNA binding"/>
    <property type="evidence" value="ECO:0007669"/>
    <property type="project" value="UniProtKB-KW"/>
</dbReference>
<feature type="domain" description="C2H2-type" evidence="20">
    <location>
        <begin position="528"/>
        <end position="555"/>
    </location>
</feature>
<dbReference type="GO" id="GO:0005634">
    <property type="term" value="C:nucleus"/>
    <property type="evidence" value="ECO:0007669"/>
    <property type="project" value="UniProtKB-SubCell"/>
</dbReference>
<protein>
    <recommendedName>
        <fullName evidence="16">Nicotinamide phosphoribosyltransferase</fullName>
        <ecNumber evidence="15">2.4.2.12</ecNumber>
    </recommendedName>
</protein>
<keyword evidence="5" id="KW-0808">Transferase</keyword>
<dbReference type="Gene3D" id="3.30.160.60">
    <property type="entry name" value="Classic Zinc Finger"/>
    <property type="match status" value="6"/>
</dbReference>
<dbReference type="FunFam" id="3.30.160.60:FF:000446">
    <property type="entry name" value="Zinc finger protein"/>
    <property type="match status" value="1"/>
</dbReference>
<dbReference type="Pfam" id="PF18127">
    <property type="entry name" value="NAMPT_N"/>
    <property type="match status" value="1"/>
</dbReference>
<evidence type="ECO:0000256" key="10">
    <source>
        <dbReference type="ARBA" id="ARBA00023015"/>
    </source>
</evidence>
<feature type="region of interest" description="Disordered" evidence="19">
    <location>
        <begin position="75"/>
        <end position="110"/>
    </location>
</feature>
<keyword evidence="3" id="KW-0662">Pyridine nucleotide biosynthesis</keyword>
<keyword evidence="4" id="KW-0328">Glycosyltransferase</keyword>
<evidence type="ECO:0000256" key="4">
    <source>
        <dbReference type="ARBA" id="ARBA00022676"/>
    </source>
</evidence>
<dbReference type="Gene3D" id="3.20.20.70">
    <property type="entry name" value="Aldolase class I"/>
    <property type="match status" value="1"/>
</dbReference>
<evidence type="ECO:0000256" key="3">
    <source>
        <dbReference type="ARBA" id="ARBA00022642"/>
    </source>
</evidence>
<feature type="domain" description="C2H2-type" evidence="20">
    <location>
        <begin position="584"/>
        <end position="607"/>
    </location>
</feature>
<feature type="domain" description="C2H2-type" evidence="20">
    <location>
        <begin position="500"/>
        <end position="527"/>
    </location>
</feature>
<keyword evidence="13" id="KW-0539">Nucleus</keyword>
<dbReference type="SMART" id="SM00355">
    <property type="entry name" value="ZnF_C2H2"/>
    <property type="match status" value="9"/>
</dbReference>
<keyword evidence="8 18" id="KW-0863">Zinc-finger</keyword>
<dbReference type="SUPFAM" id="SSF51690">
    <property type="entry name" value="Nicotinate/Quinolinate PRTase C-terminal domain-like"/>
    <property type="match status" value="1"/>
</dbReference>
<dbReference type="EMBL" id="JARAKH010000049">
    <property type="protein sequence ID" value="KAK8376297.1"/>
    <property type="molecule type" value="Genomic_DNA"/>
</dbReference>
<gene>
    <name evidence="21" type="ORF">O3P69_008770</name>
</gene>
<feature type="domain" description="C2H2-type" evidence="20">
    <location>
        <begin position="287"/>
        <end position="315"/>
    </location>
</feature>
<dbReference type="PANTHER" id="PTHR43816:SF1">
    <property type="entry name" value="NICOTINAMIDE PHOSPHORIBOSYLTRANSFERASE"/>
    <property type="match status" value="1"/>
</dbReference>